<evidence type="ECO:0000259" key="8">
    <source>
        <dbReference type="PROSITE" id="PS50026"/>
    </source>
</evidence>
<comment type="caution">
    <text evidence="9">The sequence shown here is derived from an EMBL/GenBank/DDBJ whole genome shotgun (WGS) entry which is preliminary data.</text>
</comment>
<dbReference type="SMART" id="SM00179">
    <property type="entry name" value="EGF_CA"/>
    <property type="match status" value="1"/>
</dbReference>
<dbReference type="InterPro" id="IPR000742">
    <property type="entry name" value="EGF"/>
</dbReference>
<dbReference type="PROSITE" id="PS00022">
    <property type="entry name" value="EGF_1"/>
    <property type="match status" value="1"/>
</dbReference>
<evidence type="ECO:0000256" key="7">
    <source>
        <dbReference type="SAM" id="SignalP"/>
    </source>
</evidence>
<evidence type="ECO:0000313" key="10">
    <source>
        <dbReference type="Proteomes" id="UP001163046"/>
    </source>
</evidence>
<dbReference type="AlphaFoldDB" id="A0A9X0A8T8"/>
<dbReference type="SMART" id="SM00181">
    <property type="entry name" value="EGF"/>
    <property type="match status" value="1"/>
</dbReference>
<dbReference type="CDD" id="cd00054">
    <property type="entry name" value="EGF_CA"/>
    <property type="match status" value="1"/>
</dbReference>
<protein>
    <recommendedName>
        <fullName evidence="8">EGF-like domain-containing protein</fullName>
    </recommendedName>
</protein>
<evidence type="ECO:0000256" key="4">
    <source>
        <dbReference type="ARBA" id="ARBA00023157"/>
    </source>
</evidence>
<dbReference type="PROSITE" id="PS50026">
    <property type="entry name" value="EGF_3"/>
    <property type="match status" value="1"/>
</dbReference>
<keyword evidence="10" id="KW-1185">Reference proteome</keyword>
<keyword evidence="4 6" id="KW-1015">Disulfide bond</keyword>
<dbReference type="EMBL" id="MU825397">
    <property type="protein sequence ID" value="KAJ7393684.1"/>
    <property type="molecule type" value="Genomic_DNA"/>
</dbReference>
<sequence>MKTPVLLVAFIVLCHSTKAEDDIASGELPGSGVQESPESSVITIKTEDEDKCEPNPCHNGGTCVKTYNLIDGYQCDCADDYGGITCSGRSIQYTYRIGVQ</sequence>
<dbReference type="InterPro" id="IPR001881">
    <property type="entry name" value="EGF-like_Ca-bd_dom"/>
</dbReference>
<feature type="disulfide bond" evidence="6">
    <location>
        <begin position="77"/>
        <end position="86"/>
    </location>
</feature>
<organism evidence="9 10">
    <name type="scientific">Desmophyllum pertusum</name>
    <dbReference type="NCBI Taxonomy" id="174260"/>
    <lineage>
        <taxon>Eukaryota</taxon>
        <taxon>Metazoa</taxon>
        <taxon>Cnidaria</taxon>
        <taxon>Anthozoa</taxon>
        <taxon>Hexacorallia</taxon>
        <taxon>Scleractinia</taxon>
        <taxon>Caryophylliina</taxon>
        <taxon>Caryophylliidae</taxon>
        <taxon>Desmophyllum</taxon>
    </lineage>
</organism>
<keyword evidence="1 6" id="KW-0245">EGF-like domain</keyword>
<accession>A0A9X0A8T8</accession>
<evidence type="ECO:0000256" key="2">
    <source>
        <dbReference type="ARBA" id="ARBA00022729"/>
    </source>
</evidence>
<keyword evidence="5" id="KW-0325">Glycoprotein</keyword>
<evidence type="ECO:0000256" key="6">
    <source>
        <dbReference type="PROSITE-ProRule" id="PRU00076"/>
    </source>
</evidence>
<dbReference type="GO" id="GO:0005509">
    <property type="term" value="F:calcium ion binding"/>
    <property type="evidence" value="ECO:0007669"/>
    <property type="project" value="InterPro"/>
</dbReference>
<dbReference type="Pfam" id="PF00008">
    <property type="entry name" value="EGF"/>
    <property type="match status" value="1"/>
</dbReference>
<keyword evidence="2 7" id="KW-0732">Signal</keyword>
<keyword evidence="3" id="KW-0677">Repeat</keyword>
<proteinExistence type="predicted"/>
<feature type="signal peptide" evidence="7">
    <location>
        <begin position="1"/>
        <end position="19"/>
    </location>
</feature>
<evidence type="ECO:0000256" key="3">
    <source>
        <dbReference type="ARBA" id="ARBA00022737"/>
    </source>
</evidence>
<gene>
    <name evidence="9" type="ORF">OS493_003342</name>
</gene>
<dbReference type="FunFam" id="2.10.25.10:FF:000255">
    <property type="entry name" value="Sushi, nidogen and EGF-like domains 1"/>
    <property type="match status" value="1"/>
</dbReference>
<dbReference type="Proteomes" id="UP001163046">
    <property type="component" value="Unassembled WGS sequence"/>
</dbReference>
<reference evidence="9" key="1">
    <citation type="submission" date="2023-01" db="EMBL/GenBank/DDBJ databases">
        <title>Genome assembly of the deep-sea coral Lophelia pertusa.</title>
        <authorList>
            <person name="Herrera S."/>
            <person name="Cordes E."/>
        </authorList>
    </citation>
    <scope>NUCLEOTIDE SEQUENCE</scope>
    <source>
        <strain evidence="9">USNM1676648</strain>
        <tissue evidence="9">Polyp</tissue>
    </source>
</reference>
<comment type="caution">
    <text evidence="6">Lacks conserved residue(s) required for the propagation of feature annotation.</text>
</comment>
<evidence type="ECO:0000313" key="9">
    <source>
        <dbReference type="EMBL" id="KAJ7393684.1"/>
    </source>
</evidence>
<feature type="domain" description="EGF-like" evidence="8">
    <location>
        <begin position="48"/>
        <end position="87"/>
    </location>
</feature>
<evidence type="ECO:0000256" key="1">
    <source>
        <dbReference type="ARBA" id="ARBA00022536"/>
    </source>
</evidence>
<dbReference type="Gene3D" id="2.10.25.10">
    <property type="entry name" value="Laminin"/>
    <property type="match status" value="1"/>
</dbReference>
<dbReference type="SUPFAM" id="SSF57196">
    <property type="entry name" value="EGF/Laminin"/>
    <property type="match status" value="1"/>
</dbReference>
<feature type="chain" id="PRO_5040825940" description="EGF-like domain-containing protein" evidence="7">
    <location>
        <begin position="20"/>
        <end position="100"/>
    </location>
</feature>
<evidence type="ECO:0000256" key="5">
    <source>
        <dbReference type="ARBA" id="ARBA00023180"/>
    </source>
</evidence>
<dbReference type="OrthoDB" id="5971466at2759"/>
<name>A0A9X0A8T8_9CNID</name>